<comment type="caution">
    <text evidence="1">The sequence shown here is derived from an EMBL/GenBank/DDBJ whole genome shotgun (WGS) entry which is preliminary data.</text>
</comment>
<dbReference type="Proteomes" id="UP000757232">
    <property type="component" value="Unassembled WGS sequence"/>
</dbReference>
<reference evidence="1" key="1">
    <citation type="submission" date="2016-06" db="EMBL/GenBank/DDBJ databases">
        <title>Draft Genome sequence of the fungus Inonotus baumii.</title>
        <authorList>
            <person name="Zhu H."/>
            <person name="Lin W."/>
        </authorList>
    </citation>
    <scope>NUCLEOTIDE SEQUENCE</scope>
    <source>
        <strain evidence="1">821</strain>
    </source>
</reference>
<dbReference type="AlphaFoldDB" id="A0A9Q5N8J3"/>
<accession>A0A9Q5N8J3</accession>
<organism evidence="1 2">
    <name type="scientific">Sanghuangporus baumii</name>
    <name type="common">Phellinus baumii</name>
    <dbReference type="NCBI Taxonomy" id="108892"/>
    <lineage>
        <taxon>Eukaryota</taxon>
        <taxon>Fungi</taxon>
        <taxon>Dikarya</taxon>
        <taxon>Basidiomycota</taxon>
        <taxon>Agaricomycotina</taxon>
        <taxon>Agaricomycetes</taxon>
        <taxon>Hymenochaetales</taxon>
        <taxon>Hymenochaetaceae</taxon>
        <taxon>Sanghuangporus</taxon>
    </lineage>
</organism>
<keyword evidence="2" id="KW-1185">Reference proteome</keyword>
<proteinExistence type="predicted"/>
<protein>
    <submittedName>
        <fullName evidence="1">Uncharacterized protein</fullName>
    </submittedName>
</protein>
<name>A0A9Q5N8J3_SANBA</name>
<dbReference type="OrthoDB" id="3255261at2759"/>
<sequence>MVLLTRKLASRKFIDLVNLAACKWANWDPTIPVEPGDYSRIDRETDQFQKEGNIFRETEIADIVSKYSLITGPRVDDYIIQSLNVKGALETAGPTFGGQWQFGSKRAALLLLYGSRITRLPEELFEELKETKWGHGKHIVSHIHSCPAYALYLSDRDNETVMINLHADVPLGPAPDVGINAIWTASGVSGTFQRACADGSVFVPLYQVKELKKRRGRRRQSPDPLNDDKEDWVPVDFPWNILDDDGKEMADVSVGVVPPMLVYPHY</sequence>
<evidence type="ECO:0000313" key="1">
    <source>
        <dbReference type="EMBL" id="OCB87723.1"/>
    </source>
</evidence>
<dbReference type="EMBL" id="LNZH02000189">
    <property type="protein sequence ID" value="OCB87723.1"/>
    <property type="molecule type" value="Genomic_DNA"/>
</dbReference>
<evidence type="ECO:0000313" key="2">
    <source>
        <dbReference type="Proteomes" id="UP000757232"/>
    </source>
</evidence>
<gene>
    <name evidence="1" type="ORF">A7U60_g5250</name>
</gene>